<sequence>MLANSVAIQLELRSLNSKILLEINRYIHQLSRCKNGRILDLITLTLWMATHSKIMPLLQELCMRNSGVLHEDWAIGLHTRQLCHCARSTSCEVELFGELVRAYCFFILMLADQIVVIDS</sequence>
<reference evidence="1 2" key="2">
    <citation type="journal article" date="2022" name="Mol. Ecol. Resour.">
        <title>The genomes of chicory, endive, great burdock and yacon provide insights into Asteraceae paleo-polyploidization history and plant inulin production.</title>
        <authorList>
            <person name="Fan W."/>
            <person name="Wang S."/>
            <person name="Wang H."/>
            <person name="Wang A."/>
            <person name="Jiang F."/>
            <person name="Liu H."/>
            <person name="Zhao H."/>
            <person name="Xu D."/>
            <person name="Zhang Y."/>
        </authorList>
    </citation>
    <scope>NUCLEOTIDE SEQUENCE [LARGE SCALE GENOMIC DNA]</scope>
    <source>
        <strain evidence="2">cv. Punajuju</strain>
        <tissue evidence="1">Leaves</tissue>
    </source>
</reference>
<comment type="caution">
    <text evidence="1">The sequence shown here is derived from an EMBL/GenBank/DDBJ whole genome shotgun (WGS) entry which is preliminary data.</text>
</comment>
<keyword evidence="2" id="KW-1185">Reference proteome</keyword>
<gene>
    <name evidence="1" type="ORF">L2E82_32890</name>
</gene>
<dbReference type="EMBL" id="CM042014">
    <property type="protein sequence ID" value="KAI3721871.1"/>
    <property type="molecule type" value="Genomic_DNA"/>
</dbReference>
<protein>
    <submittedName>
        <fullName evidence="1">Uncharacterized protein</fullName>
    </submittedName>
</protein>
<dbReference type="Proteomes" id="UP001055811">
    <property type="component" value="Linkage Group LG06"/>
</dbReference>
<reference evidence="2" key="1">
    <citation type="journal article" date="2022" name="Mol. Ecol. Resour.">
        <title>The genomes of chicory, endive, great burdock and yacon provide insights into Asteraceae palaeo-polyploidization history and plant inulin production.</title>
        <authorList>
            <person name="Fan W."/>
            <person name="Wang S."/>
            <person name="Wang H."/>
            <person name="Wang A."/>
            <person name="Jiang F."/>
            <person name="Liu H."/>
            <person name="Zhao H."/>
            <person name="Xu D."/>
            <person name="Zhang Y."/>
        </authorList>
    </citation>
    <scope>NUCLEOTIDE SEQUENCE [LARGE SCALE GENOMIC DNA]</scope>
    <source>
        <strain evidence="2">cv. Punajuju</strain>
    </source>
</reference>
<proteinExistence type="predicted"/>
<organism evidence="1 2">
    <name type="scientific">Cichorium intybus</name>
    <name type="common">Chicory</name>
    <dbReference type="NCBI Taxonomy" id="13427"/>
    <lineage>
        <taxon>Eukaryota</taxon>
        <taxon>Viridiplantae</taxon>
        <taxon>Streptophyta</taxon>
        <taxon>Embryophyta</taxon>
        <taxon>Tracheophyta</taxon>
        <taxon>Spermatophyta</taxon>
        <taxon>Magnoliopsida</taxon>
        <taxon>eudicotyledons</taxon>
        <taxon>Gunneridae</taxon>
        <taxon>Pentapetalae</taxon>
        <taxon>asterids</taxon>
        <taxon>campanulids</taxon>
        <taxon>Asterales</taxon>
        <taxon>Asteraceae</taxon>
        <taxon>Cichorioideae</taxon>
        <taxon>Cichorieae</taxon>
        <taxon>Cichoriinae</taxon>
        <taxon>Cichorium</taxon>
    </lineage>
</organism>
<evidence type="ECO:0000313" key="1">
    <source>
        <dbReference type="EMBL" id="KAI3721871.1"/>
    </source>
</evidence>
<evidence type="ECO:0000313" key="2">
    <source>
        <dbReference type="Proteomes" id="UP001055811"/>
    </source>
</evidence>
<name>A0ACB9BIS7_CICIN</name>
<accession>A0ACB9BIS7</accession>